<dbReference type="PANTHER" id="PTHR42879:SF2">
    <property type="entry name" value="3-OXOACYL-[ACYL-CARRIER-PROTEIN] REDUCTASE FABG"/>
    <property type="match status" value="1"/>
</dbReference>
<dbReference type="RefSeq" id="WP_031184172.1">
    <property type="nucleotide sequence ID" value="NZ_CP032229.1"/>
</dbReference>
<dbReference type="Pfam" id="PF13561">
    <property type="entry name" value="adh_short_C2"/>
    <property type="match status" value="1"/>
</dbReference>
<dbReference type="AlphaFoldDB" id="A0A4P6TWI4"/>
<evidence type="ECO:0000313" key="4">
    <source>
        <dbReference type="EMBL" id="QBJ90994.1"/>
    </source>
</evidence>
<keyword evidence="2" id="KW-0560">Oxidoreductase</keyword>
<dbReference type="InterPro" id="IPR002347">
    <property type="entry name" value="SDR_fam"/>
</dbReference>
<evidence type="ECO:0000256" key="2">
    <source>
        <dbReference type="ARBA" id="ARBA00023002"/>
    </source>
</evidence>
<dbReference type="SUPFAM" id="SSF51735">
    <property type="entry name" value="NAD(P)-binding Rossmann-fold domains"/>
    <property type="match status" value="1"/>
</dbReference>
<dbReference type="GO" id="GO:0032787">
    <property type="term" value="P:monocarboxylic acid metabolic process"/>
    <property type="evidence" value="ECO:0007669"/>
    <property type="project" value="UniProtKB-ARBA"/>
</dbReference>
<dbReference type="NCBIfam" id="NF009466">
    <property type="entry name" value="PRK12826.1-2"/>
    <property type="match status" value="1"/>
</dbReference>
<reference evidence="4 5" key="1">
    <citation type="submission" date="2018-08" db="EMBL/GenBank/DDBJ databases">
        <title>The complete genome sequence of Streptomyces seoulensis, a pioneer strain for nickel superoxide dismutase discovery.</title>
        <authorList>
            <person name="Shin J."/>
            <person name="Lee J.-S."/>
            <person name="Lee E.-J."/>
            <person name="Youn H.-D."/>
        </authorList>
    </citation>
    <scope>NUCLEOTIDE SEQUENCE [LARGE SCALE GENOMIC DNA]</scope>
    <source>
        <strain evidence="4 5">KCTC 9819</strain>
    </source>
</reference>
<name>A0A4P6TWI4_STRSO</name>
<dbReference type="PROSITE" id="PS00061">
    <property type="entry name" value="ADH_SHORT"/>
    <property type="match status" value="1"/>
</dbReference>
<dbReference type="SMART" id="SM00822">
    <property type="entry name" value="PKS_KR"/>
    <property type="match status" value="1"/>
</dbReference>
<feature type="domain" description="Ketoreductase" evidence="3">
    <location>
        <begin position="13"/>
        <end position="198"/>
    </location>
</feature>
<dbReference type="InterPro" id="IPR057326">
    <property type="entry name" value="KR_dom"/>
</dbReference>
<proteinExistence type="inferred from homology"/>
<keyword evidence="5" id="KW-1185">Reference proteome</keyword>
<accession>A0A4P6TWI4</accession>
<dbReference type="InterPro" id="IPR036291">
    <property type="entry name" value="NAD(P)-bd_dom_sf"/>
</dbReference>
<dbReference type="STRING" id="73044.GCA_000725795_01739"/>
<gene>
    <name evidence="4" type="ORF">D0Z67_12230</name>
</gene>
<sequence length="254" mass="26259">MTQADSNAAKDPRVALVTGGSRGIGRAVVERLLADGYDVSYCYRSRPADADLIERLAEKHGRRVFEAAVDVTDAQAMADFVAASEKALGPLGAVVTSAGIVSDAPLATMSPDAWHSVIDTNLTGTYNACRAAVFPLIKQQGGAIVNISSVTGVHGNATQSNYAASKAGIIGFTKSLAKEVARFGIRANVVAPGLIATDMTDGMNEKARTKVLRHIPLGRAGTAAEVADAVAFLVSEQSAYITGQVLQIDGGISG</sequence>
<dbReference type="Proteomes" id="UP000292547">
    <property type="component" value="Chromosome"/>
</dbReference>
<dbReference type="PRINTS" id="PR00081">
    <property type="entry name" value="GDHRDH"/>
</dbReference>
<dbReference type="InterPro" id="IPR050259">
    <property type="entry name" value="SDR"/>
</dbReference>
<dbReference type="KEGG" id="sseo:D0Z67_12230"/>
<dbReference type="OrthoDB" id="9804774at2"/>
<dbReference type="PANTHER" id="PTHR42879">
    <property type="entry name" value="3-OXOACYL-(ACYL-CARRIER-PROTEIN) REDUCTASE"/>
    <property type="match status" value="1"/>
</dbReference>
<dbReference type="InterPro" id="IPR020904">
    <property type="entry name" value="Sc_DH/Rdtase_CS"/>
</dbReference>
<dbReference type="PRINTS" id="PR00080">
    <property type="entry name" value="SDRFAMILY"/>
</dbReference>
<comment type="similarity">
    <text evidence="1">Belongs to the short-chain dehydrogenases/reductases (SDR) family.</text>
</comment>
<dbReference type="GeneID" id="300099696"/>
<dbReference type="Gene3D" id="3.40.50.720">
    <property type="entry name" value="NAD(P)-binding Rossmann-like Domain"/>
    <property type="match status" value="1"/>
</dbReference>
<evidence type="ECO:0000256" key="1">
    <source>
        <dbReference type="ARBA" id="ARBA00006484"/>
    </source>
</evidence>
<dbReference type="FunFam" id="3.40.50.720:FF:000173">
    <property type="entry name" value="3-oxoacyl-[acyl-carrier protein] reductase"/>
    <property type="match status" value="1"/>
</dbReference>
<dbReference type="EMBL" id="CP032229">
    <property type="protein sequence ID" value="QBJ90994.1"/>
    <property type="molecule type" value="Genomic_DNA"/>
</dbReference>
<dbReference type="GO" id="GO:0016491">
    <property type="term" value="F:oxidoreductase activity"/>
    <property type="evidence" value="ECO:0007669"/>
    <property type="project" value="UniProtKB-KW"/>
</dbReference>
<organism evidence="4 5">
    <name type="scientific">Streptomyces seoulensis</name>
    <dbReference type="NCBI Taxonomy" id="73044"/>
    <lineage>
        <taxon>Bacteria</taxon>
        <taxon>Bacillati</taxon>
        <taxon>Actinomycetota</taxon>
        <taxon>Actinomycetes</taxon>
        <taxon>Kitasatosporales</taxon>
        <taxon>Streptomycetaceae</taxon>
        <taxon>Streptomyces</taxon>
    </lineage>
</organism>
<protein>
    <submittedName>
        <fullName evidence="4">SDR family oxidoreductase</fullName>
    </submittedName>
</protein>
<evidence type="ECO:0000313" key="5">
    <source>
        <dbReference type="Proteomes" id="UP000292547"/>
    </source>
</evidence>
<evidence type="ECO:0000259" key="3">
    <source>
        <dbReference type="SMART" id="SM00822"/>
    </source>
</evidence>